<evidence type="ECO:0000256" key="5">
    <source>
        <dbReference type="ARBA" id="ARBA00022801"/>
    </source>
</evidence>
<dbReference type="NCBIfam" id="TIGR03413">
    <property type="entry name" value="GSH_gloB"/>
    <property type="match status" value="1"/>
</dbReference>
<feature type="binding site" evidence="7">
    <location>
        <position position="57"/>
    </location>
    <ligand>
        <name>Zn(2+)</name>
        <dbReference type="ChEBI" id="CHEBI:29105"/>
        <label>2</label>
    </ligand>
</feature>
<gene>
    <name evidence="7 9" type="primary">gloB</name>
    <name evidence="9" type="ORF">MMH89_03675</name>
</gene>
<comment type="catalytic activity">
    <reaction evidence="1 7">
        <text>an S-(2-hydroxyacyl)glutathione + H2O = a 2-hydroxy carboxylate + glutathione + H(+)</text>
        <dbReference type="Rhea" id="RHEA:21864"/>
        <dbReference type="ChEBI" id="CHEBI:15377"/>
        <dbReference type="ChEBI" id="CHEBI:15378"/>
        <dbReference type="ChEBI" id="CHEBI:57925"/>
        <dbReference type="ChEBI" id="CHEBI:58896"/>
        <dbReference type="ChEBI" id="CHEBI:71261"/>
        <dbReference type="EC" id="3.1.2.6"/>
    </reaction>
</comment>
<feature type="binding site" evidence="7">
    <location>
        <position position="106"/>
    </location>
    <ligand>
        <name>Zn(2+)</name>
        <dbReference type="ChEBI" id="CHEBI:29105"/>
        <label>1</label>
    </ligand>
</feature>
<evidence type="ECO:0000256" key="2">
    <source>
        <dbReference type="ARBA" id="ARBA00004963"/>
    </source>
</evidence>
<accession>A0ABY5DJD5</accession>
<dbReference type="Gene3D" id="3.60.15.10">
    <property type="entry name" value="Ribonuclease Z/Hydroxyacylglutathione hydrolase-like"/>
    <property type="match status" value="1"/>
</dbReference>
<comment type="pathway">
    <text evidence="2 7">Secondary metabolite metabolism; methylglyoxal degradation; (R)-lactate from methylglyoxal: step 2/2.</text>
</comment>
<dbReference type="InterPro" id="IPR050110">
    <property type="entry name" value="Glyoxalase_II_hydrolase"/>
</dbReference>
<keyword evidence="5 7" id="KW-0378">Hydrolase</keyword>
<evidence type="ECO:0000256" key="7">
    <source>
        <dbReference type="HAMAP-Rule" id="MF_01374"/>
    </source>
</evidence>
<evidence type="ECO:0000256" key="3">
    <source>
        <dbReference type="ARBA" id="ARBA00006759"/>
    </source>
</evidence>
<dbReference type="Proteomes" id="UP001055955">
    <property type="component" value="Chromosome"/>
</dbReference>
<evidence type="ECO:0000256" key="1">
    <source>
        <dbReference type="ARBA" id="ARBA00001623"/>
    </source>
</evidence>
<dbReference type="InterPro" id="IPR036866">
    <property type="entry name" value="RibonucZ/Hydroxyglut_hydro"/>
</dbReference>
<evidence type="ECO:0000256" key="4">
    <source>
        <dbReference type="ARBA" id="ARBA00022723"/>
    </source>
</evidence>
<dbReference type="HAMAP" id="MF_01374">
    <property type="entry name" value="Glyoxalase_2"/>
    <property type="match status" value="1"/>
</dbReference>
<dbReference type="PANTHER" id="PTHR43705:SF1">
    <property type="entry name" value="HYDROXYACYLGLUTATHIONE HYDROLASE GLOB"/>
    <property type="match status" value="1"/>
</dbReference>
<dbReference type="SUPFAM" id="SSF56281">
    <property type="entry name" value="Metallo-hydrolase/oxidoreductase"/>
    <property type="match status" value="1"/>
</dbReference>
<dbReference type="InterPro" id="IPR032282">
    <property type="entry name" value="HAGH_C"/>
</dbReference>
<dbReference type="InterPro" id="IPR017782">
    <property type="entry name" value="Hydroxyacylglutathione_Hdrlase"/>
</dbReference>
<dbReference type="Pfam" id="PF00753">
    <property type="entry name" value="Lactamase_B"/>
    <property type="match status" value="1"/>
</dbReference>
<keyword evidence="6 7" id="KW-0862">Zinc</keyword>
<dbReference type="InterPro" id="IPR035680">
    <property type="entry name" value="Clx_II_MBL"/>
</dbReference>
<dbReference type="InterPro" id="IPR001279">
    <property type="entry name" value="Metallo-B-lactamas"/>
</dbReference>
<evidence type="ECO:0000259" key="8">
    <source>
        <dbReference type="SMART" id="SM00849"/>
    </source>
</evidence>
<comment type="cofactor">
    <cofactor evidence="7">
        <name>Zn(2+)</name>
        <dbReference type="ChEBI" id="CHEBI:29105"/>
    </cofactor>
    <text evidence="7">Binds 2 Zn(2+) ions per subunit.</text>
</comment>
<feature type="binding site" evidence="7">
    <location>
        <position position="123"/>
    </location>
    <ligand>
        <name>Zn(2+)</name>
        <dbReference type="ChEBI" id="CHEBI:29105"/>
        <label>1</label>
    </ligand>
</feature>
<dbReference type="Pfam" id="PF16123">
    <property type="entry name" value="HAGH_C"/>
    <property type="match status" value="1"/>
</dbReference>
<reference evidence="9 10" key="1">
    <citation type="journal article" date="2022" name="Nat. Microbiol.">
        <title>The microbiome of a bacterivorous marine choanoflagellate contains a resource-demanding obligate bacterial associate.</title>
        <authorList>
            <person name="Needham D.M."/>
            <person name="Poirier C."/>
            <person name="Bachy C."/>
            <person name="George E.E."/>
            <person name="Wilken S."/>
            <person name="Yung C.C.M."/>
            <person name="Limardo A.J."/>
            <person name="Morando M."/>
            <person name="Sudek L."/>
            <person name="Malmstrom R.R."/>
            <person name="Keeling P.J."/>
            <person name="Santoro A.E."/>
            <person name="Worden A.Z."/>
        </authorList>
    </citation>
    <scope>NUCLEOTIDE SEQUENCE [LARGE SCALE GENOMIC DNA]</scope>
    <source>
        <strain evidence="9 10">Comchoano-1</strain>
    </source>
</reference>
<dbReference type="CDD" id="cd07723">
    <property type="entry name" value="hydroxyacylglutathione_hydrolase_MBL-fold"/>
    <property type="match status" value="1"/>
</dbReference>
<organism evidence="9 10">
    <name type="scientific">Candidatus Comchoanobacter bicostacola</name>
    <dbReference type="NCBI Taxonomy" id="2919598"/>
    <lineage>
        <taxon>Bacteria</taxon>
        <taxon>Pseudomonadati</taxon>
        <taxon>Pseudomonadota</taxon>
        <taxon>Gammaproteobacteria</taxon>
        <taxon>Candidatus Comchoanobacterales</taxon>
        <taxon>Candidatus Comchoanobacteraceae</taxon>
        <taxon>Candidatus Comchoanobacter</taxon>
    </lineage>
</organism>
<dbReference type="EMBL" id="CP092900">
    <property type="protein sequence ID" value="UTC24320.1"/>
    <property type="molecule type" value="Genomic_DNA"/>
</dbReference>
<sequence>MKTISLRTLDTNYTYLLVHENKAWVIDPGEAEPVQSWLKENDIDVVGFLLTHYHPDHVGGVMAMRTPDHVVLGADPFDFPYEKLEHDQMYALFDDVSLRAISLPGHTLGAMGYLIGDQFFTGDVLFGGGAGRIFEGTVKQMLMSLNRIKALDPNTKLYFGHEYTQANLGFAQHVMPDNEAVVKRMGEQAGVPQLLSVELATNPFLRLDDPKLQAAIKGYAQADALDEAAMLGVLRTWKNKYDAGER</sequence>
<comment type="function">
    <text evidence="7">Thiolesterase that catalyzes the hydrolysis of S-D-lactoyl-glutathione to form glutathione and D-lactic acid.</text>
</comment>
<dbReference type="PANTHER" id="PTHR43705">
    <property type="entry name" value="HYDROXYACYLGLUTATHIONE HYDROLASE"/>
    <property type="match status" value="1"/>
</dbReference>
<feature type="binding site" evidence="7">
    <location>
        <position position="161"/>
    </location>
    <ligand>
        <name>Zn(2+)</name>
        <dbReference type="ChEBI" id="CHEBI:29105"/>
        <label>2</label>
    </ligand>
</feature>
<comment type="similarity">
    <text evidence="3 7">Belongs to the metallo-beta-lactamase superfamily. Glyoxalase II family.</text>
</comment>
<comment type="subunit">
    <text evidence="7">Monomer.</text>
</comment>
<keyword evidence="4 7" id="KW-0479">Metal-binding</keyword>
<keyword evidence="10" id="KW-1185">Reference proteome</keyword>
<feature type="binding site" evidence="7">
    <location>
        <position position="54"/>
    </location>
    <ligand>
        <name>Zn(2+)</name>
        <dbReference type="ChEBI" id="CHEBI:29105"/>
        <label>1</label>
    </ligand>
</feature>
<protein>
    <recommendedName>
        <fullName evidence="7">Hydroxyacylglutathione hydrolase</fullName>
        <ecNumber evidence="7">3.1.2.6</ecNumber>
    </recommendedName>
    <alternativeName>
        <fullName evidence="7">Glyoxalase II</fullName>
        <shortName evidence="7">Glx II</shortName>
    </alternativeName>
</protein>
<feature type="binding site" evidence="7">
    <location>
        <position position="52"/>
    </location>
    <ligand>
        <name>Zn(2+)</name>
        <dbReference type="ChEBI" id="CHEBI:29105"/>
        <label>1</label>
    </ligand>
</feature>
<name>A0ABY5DJD5_9GAMM</name>
<dbReference type="EC" id="3.1.2.6" evidence="7"/>
<dbReference type="GO" id="GO:0004416">
    <property type="term" value="F:hydroxyacylglutathione hydrolase activity"/>
    <property type="evidence" value="ECO:0007669"/>
    <property type="project" value="UniProtKB-EC"/>
</dbReference>
<evidence type="ECO:0000313" key="10">
    <source>
        <dbReference type="Proteomes" id="UP001055955"/>
    </source>
</evidence>
<feature type="domain" description="Metallo-beta-lactamase" evidence="8">
    <location>
        <begin position="11"/>
        <end position="161"/>
    </location>
</feature>
<dbReference type="SMART" id="SM00849">
    <property type="entry name" value="Lactamase_B"/>
    <property type="match status" value="1"/>
</dbReference>
<evidence type="ECO:0000256" key="6">
    <source>
        <dbReference type="ARBA" id="ARBA00022833"/>
    </source>
</evidence>
<proteinExistence type="inferred from homology"/>
<feature type="binding site" evidence="7">
    <location>
        <position position="56"/>
    </location>
    <ligand>
        <name>Zn(2+)</name>
        <dbReference type="ChEBI" id="CHEBI:29105"/>
        <label>2</label>
    </ligand>
</feature>
<evidence type="ECO:0000313" key="9">
    <source>
        <dbReference type="EMBL" id="UTC24320.1"/>
    </source>
</evidence>
<feature type="binding site" evidence="7">
    <location>
        <position position="123"/>
    </location>
    <ligand>
        <name>Zn(2+)</name>
        <dbReference type="ChEBI" id="CHEBI:29105"/>
        <label>2</label>
    </ligand>
</feature>
<dbReference type="RefSeq" id="WP_258568104.1">
    <property type="nucleotide sequence ID" value="NZ_CP092900.1"/>
</dbReference>